<dbReference type="Gene3D" id="3.20.20.80">
    <property type="entry name" value="Glycosidases"/>
    <property type="match status" value="1"/>
</dbReference>
<evidence type="ECO:0000313" key="21">
    <source>
        <dbReference type="Proteomes" id="UP001168098"/>
    </source>
</evidence>
<dbReference type="InterPro" id="IPR000490">
    <property type="entry name" value="Glyco_hydro_17"/>
</dbReference>
<feature type="chain" id="PRO_5041421911" description="glucan endo-1,3-beta-D-glucosidase" evidence="18">
    <location>
        <begin position="27"/>
        <end position="481"/>
    </location>
</feature>
<dbReference type="SMART" id="SM00768">
    <property type="entry name" value="X8"/>
    <property type="match status" value="1"/>
</dbReference>
<dbReference type="FunFam" id="1.20.58.1040:FF:000002">
    <property type="entry name" value="Glucan endo-1,3-beta-glucosidase 8"/>
    <property type="match status" value="1"/>
</dbReference>
<name>A0AA39D3S9_VITRO</name>
<keyword evidence="12" id="KW-0325">Glycoprotein</keyword>
<evidence type="ECO:0000256" key="14">
    <source>
        <dbReference type="ARBA" id="ARBA00023295"/>
    </source>
</evidence>
<dbReference type="Gene3D" id="1.20.58.1040">
    <property type="match status" value="1"/>
</dbReference>
<evidence type="ECO:0000256" key="6">
    <source>
        <dbReference type="ARBA" id="ARBA00022622"/>
    </source>
</evidence>
<dbReference type="InterPro" id="IPR044965">
    <property type="entry name" value="Glyco_hydro_17_plant"/>
</dbReference>
<organism evidence="20 21">
    <name type="scientific">Vitis rotundifolia</name>
    <name type="common">Muscadine grape</name>
    <dbReference type="NCBI Taxonomy" id="103349"/>
    <lineage>
        <taxon>Eukaryota</taxon>
        <taxon>Viridiplantae</taxon>
        <taxon>Streptophyta</taxon>
        <taxon>Embryophyta</taxon>
        <taxon>Tracheophyta</taxon>
        <taxon>Spermatophyta</taxon>
        <taxon>Magnoliopsida</taxon>
        <taxon>eudicotyledons</taxon>
        <taxon>Gunneridae</taxon>
        <taxon>Pentapetalae</taxon>
        <taxon>rosids</taxon>
        <taxon>Vitales</taxon>
        <taxon>Vitaceae</taxon>
        <taxon>Viteae</taxon>
        <taxon>Vitis</taxon>
    </lineage>
</organism>
<reference evidence="20 21" key="1">
    <citation type="journal article" date="2023" name="BMC Biotechnol.">
        <title>Vitis rotundifolia cv Carlos genome sequencing.</title>
        <authorList>
            <person name="Huff M."/>
            <person name="Hulse-Kemp A."/>
            <person name="Scheffler B."/>
            <person name="Youngblood R."/>
            <person name="Simpson S."/>
            <person name="Babiker E."/>
            <person name="Staton M."/>
        </authorList>
    </citation>
    <scope>NUCLEOTIDE SEQUENCE [LARGE SCALE GENOMIC DNA]</scope>
    <source>
        <tissue evidence="20">Leaf</tissue>
    </source>
</reference>
<proteinExistence type="inferred from homology"/>
<evidence type="ECO:0000256" key="11">
    <source>
        <dbReference type="ARBA" id="ARBA00023157"/>
    </source>
</evidence>
<keyword evidence="11" id="KW-1015">Disulfide bond</keyword>
<feature type="transmembrane region" description="Helical" evidence="17">
    <location>
        <begin position="461"/>
        <end position="480"/>
    </location>
</feature>
<keyword evidence="13" id="KW-0449">Lipoprotein</keyword>
<dbReference type="GO" id="GO:0005886">
    <property type="term" value="C:plasma membrane"/>
    <property type="evidence" value="ECO:0007669"/>
    <property type="project" value="UniProtKB-SubCell"/>
</dbReference>
<sequence length="481" mass="53247">MARAGAFVWAFLSVVLLAFNTSHGDALGVNWGTQASHILQPSVVVRLLKDNGINKVKLFDSDSWTVNSLAGSGIEVMLGIPNKDLKRYNSYKNAKHWVEKNVTKHLYDGGVDIRYVAVGNEPFLTSYNGSFLNTTFPALSNIQKALDEAGHGDKIKATIPLNADVYESATNKPSDGQFRKDIKGLMVQIVKFLHEKKSPFVVNIYPFLSLYQNPDFPLDFAFFNGGGEPTEDRGVQYTNVFDGNYDTLVWALRKAGVPDLKILVGEVGWPTDGDKNANLKLARRFYDGLLKKLADGKGTPLRPGRLDVYLFGLIDENMKSVAPGSFERHWGIFFFDGKPKFPMDFSGKGLDKFLEPAKGVIYLEPKWCVLNRDAVKNMTQVGPFVNYACSNSDCTSLGYGSSCNNLDRYGNVSYAFNMYFQMQNQHVEACDFNGMAKITTKNASTGTCLFPVQMESAGEKLIGYGVSVTGFMGLVLLGLMW</sequence>
<evidence type="ECO:0000256" key="4">
    <source>
        <dbReference type="ARBA" id="ARBA00012780"/>
    </source>
</evidence>
<keyword evidence="7 18" id="KW-0732">Signal</keyword>
<dbReference type="SUPFAM" id="SSF51445">
    <property type="entry name" value="(Trans)glycosidases"/>
    <property type="match status" value="1"/>
</dbReference>
<dbReference type="EMBL" id="JARBHA010000020">
    <property type="protein sequence ID" value="KAJ9670898.1"/>
    <property type="molecule type" value="Genomic_DNA"/>
</dbReference>
<dbReference type="InterPro" id="IPR017853">
    <property type="entry name" value="GH"/>
</dbReference>
<dbReference type="GO" id="GO:0098552">
    <property type="term" value="C:side of membrane"/>
    <property type="evidence" value="ECO:0007669"/>
    <property type="project" value="UniProtKB-KW"/>
</dbReference>
<evidence type="ECO:0000256" key="9">
    <source>
        <dbReference type="ARBA" id="ARBA00022821"/>
    </source>
</evidence>
<evidence type="ECO:0000313" key="20">
    <source>
        <dbReference type="EMBL" id="KAJ9670898.1"/>
    </source>
</evidence>
<evidence type="ECO:0000256" key="1">
    <source>
        <dbReference type="ARBA" id="ARBA00000382"/>
    </source>
</evidence>
<evidence type="ECO:0000256" key="18">
    <source>
        <dbReference type="SAM" id="SignalP"/>
    </source>
</evidence>
<evidence type="ECO:0000259" key="19">
    <source>
        <dbReference type="SMART" id="SM00768"/>
    </source>
</evidence>
<keyword evidence="8 16" id="KW-0378">Hydrolase</keyword>
<evidence type="ECO:0000256" key="12">
    <source>
        <dbReference type="ARBA" id="ARBA00023180"/>
    </source>
</evidence>
<keyword evidence="17" id="KW-0812">Transmembrane</keyword>
<dbReference type="Pfam" id="PF00332">
    <property type="entry name" value="Glyco_hydro_17"/>
    <property type="match status" value="1"/>
</dbReference>
<comment type="catalytic activity">
    <reaction evidence="1">
        <text>Hydrolysis of (1-&gt;3)-beta-D-glucosidic linkages in (1-&gt;3)-beta-D-glucans.</text>
        <dbReference type="EC" id="3.2.1.39"/>
    </reaction>
</comment>
<dbReference type="PROSITE" id="PS00587">
    <property type="entry name" value="GLYCOSYL_HYDROL_F17"/>
    <property type="match status" value="1"/>
</dbReference>
<dbReference type="GO" id="GO:0005975">
    <property type="term" value="P:carbohydrate metabolic process"/>
    <property type="evidence" value="ECO:0007669"/>
    <property type="project" value="InterPro"/>
</dbReference>
<dbReference type="PANTHER" id="PTHR32227">
    <property type="entry name" value="GLUCAN ENDO-1,3-BETA-GLUCOSIDASE BG1-RELATED-RELATED"/>
    <property type="match status" value="1"/>
</dbReference>
<keyword evidence="10 17" id="KW-0472">Membrane</keyword>
<dbReference type="GO" id="GO:0042973">
    <property type="term" value="F:glucan endo-1,3-beta-D-glucosidase activity"/>
    <property type="evidence" value="ECO:0007669"/>
    <property type="project" value="UniProtKB-EC"/>
</dbReference>
<dbReference type="AlphaFoldDB" id="A0AA39D3S9"/>
<comment type="caution">
    <text evidence="20">The sequence shown here is derived from an EMBL/GenBank/DDBJ whole genome shotgun (WGS) entry which is preliminary data.</text>
</comment>
<evidence type="ECO:0000256" key="3">
    <source>
        <dbReference type="ARBA" id="ARBA00008773"/>
    </source>
</evidence>
<dbReference type="GO" id="GO:0006952">
    <property type="term" value="P:defense response"/>
    <property type="evidence" value="ECO:0007669"/>
    <property type="project" value="UniProtKB-KW"/>
</dbReference>
<comment type="similarity">
    <text evidence="3 15">Belongs to the glycosyl hydrolase 17 family.</text>
</comment>
<evidence type="ECO:0000256" key="10">
    <source>
        <dbReference type="ARBA" id="ARBA00023136"/>
    </source>
</evidence>
<accession>A0AA39D3S9</accession>
<feature type="signal peptide" evidence="18">
    <location>
        <begin position="1"/>
        <end position="26"/>
    </location>
</feature>
<gene>
    <name evidence="20" type="ORF">PVL29_027066</name>
</gene>
<dbReference type="FunFam" id="3.20.20.80:FF:000008">
    <property type="entry name" value="Glucan endo-1,3-beta-glucosidase 5"/>
    <property type="match status" value="1"/>
</dbReference>
<comment type="subcellular location">
    <subcellularLocation>
        <location evidence="2">Cell membrane</location>
        <topology evidence="2">Lipid-anchor</topology>
        <topology evidence="2">GPI-anchor</topology>
    </subcellularLocation>
</comment>
<keyword evidence="14 16" id="KW-0326">Glycosidase</keyword>
<evidence type="ECO:0000256" key="5">
    <source>
        <dbReference type="ARBA" id="ARBA00022475"/>
    </source>
</evidence>
<evidence type="ECO:0000256" key="16">
    <source>
        <dbReference type="RuleBase" id="RU004336"/>
    </source>
</evidence>
<evidence type="ECO:0000256" key="17">
    <source>
        <dbReference type="SAM" id="Phobius"/>
    </source>
</evidence>
<evidence type="ECO:0000256" key="2">
    <source>
        <dbReference type="ARBA" id="ARBA00004609"/>
    </source>
</evidence>
<dbReference type="InterPro" id="IPR012946">
    <property type="entry name" value="X8"/>
</dbReference>
<dbReference type="Proteomes" id="UP001168098">
    <property type="component" value="Unassembled WGS sequence"/>
</dbReference>
<dbReference type="Pfam" id="PF07983">
    <property type="entry name" value="X8"/>
    <property type="match status" value="1"/>
</dbReference>
<dbReference type="EC" id="3.2.1.39" evidence="4"/>
<protein>
    <recommendedName>
        <fullName evidence="4">glucan endo-1,3-beta-D-glucosidase</fullName>
        <ecNumber evidence="4">3.2.1.39</ecNumber>
    </recommendedName>
</protein>
<feature type="domain" description="X8" evidence="19">
    <location>
        <begin position="366"/>
        <end position="450"/>
    </location>
</feature>
<evidence type="ECO:0000256" key="13">
    <source>
        <dbReference type="ARBA" id="ARBA00023288"/>
    </source>
</evidence>
<keyword evidence="9" id="KW-0611">Plant defense</keyword>
<evidence type="ECO:0000256" key="7">
    <source>
        <dbReference type="ARBA" id="ARBA00022729"/>
    </source>
</evidence>
<keyword evidence="21" id="KW-1185">Reference proteome</keyword>
<evidence type="ECO:0000256" key="15">
    <source>
        <dbReference type="RuleBase" id="RU004335"/>
    </source>
</evidence>
<keyword evidence="6" id="KW-0336">GPI-anchor</keyword>
<keyword evidence="17" id="KW-1133">Transmembrane helix</keyword>
<keyword evidence="5" id="KW-1003">Cell membrane</keyword>
<evidence type="ECO:0000256" key="8">
    <source>
        <dbReference type="ARBA" id="ARBA00022801"/>
    </source>
</evidence>